<feature type="transmembrane region" description="Helical" evidence="1">
    <location>
        <begin position="44"/>
        <end position="68"/>
    </location>
</feature>
<keyword evidence="3" id="KW-1185">Reference proteome</keyword>
<comment type="caution">
    <text evidence="2">The sequence shown here is derived from an EMBL/GenBank/DDBJ whole genome shotgun (WGS) entry which is preliminary data.</text>
</comment>
<proteinExistence type="predicted"/>
<evidence type="ECO:0000256" key="1">
    <source>
        <dbReference type="SAM" id="Phobius"/>
    </source>
</evidence>
<feature type="transmembrane region" description="Helical" evidence="1">
    <location>
        <begin position="16"/>
        <end position="38"/>
    </location>
</feature>
<sequence>MPPSSSMDVPEKLVQYRCYIIVALAISISLSLFLVYAAPNIVTILAYFWPLFASTTVFLIAIIAFGGVSKFSSDESHGEKAGEGLLDYVAGRTEHYPEDHHQLRTNLD</sequence>
<gene>
    <name evidence="2" type="ORF">QN277_005501</name>
</gene>
<organism evidence="2 3">
    <name type="scientific">Acacia crassicarpa</name>
    <name type="common">northern wattle</name>
    <dbReference type="NCBI Taxonomy" id="499986"/>
    <lineage>
        <taxon>Eukaryota</taxon>
        <taxon>Viridiplantae</taxon>
        <taxon>Streptophyta</taxon>
        <taxon>Embryophyta</taxon>
        <taxon>Tracheophyta</taxon>
        <taxon>Spermatophyta</taxon>
        <taxon>Magnoliopsida</taxon>
        <taxon>eudicotyledons</taxon>
        <taxon>Gunneridae</taxon>
        <taxon>Pentapetalae</taxon>
        <taxon>rosids</taxon>
        <taxon>fabids</taxon>
        <taxon>Fabales</taxon>
        <taxon>Fabaceae</taxon>
        <taxon>Caesalpinioideae</taxon>
        <taxon>mimosoid clade</taxon>
        <taxon>Acacieae</taxon>
        <taxon>Acacia</taxon>
    </lineage>
</organism>
<dbReference type="AlphaFoldDB" id="A0AAE1MB84"/>
<evidence type="ECO:0000313" key="2">
    <source>
        <dbReference type="EMBL" id="KAK4259135.1"/>
    </source>
</evidence>
<keyword evidence="1" id="KW-1133">Transmembrane helix</keyword>
<dbReference type="Proteomes" id="UP001293593">
    <property type="component" value="Unassembled WGS sequence"/>
</dbReference>
<dbReference type="PANTHER" id="PTHR34125:SF7">
    <property type="entry name" value="TRANSMEMBRANE PROTEIN"/>
    <property type="match status" value="1"/>
</dbReference>
<dbReference type="PANTHER" id="PTHR34125">
    <property type="entry name" value="OS01G0762900 PROTEIN"/>
    <property type="match status" value="1"/>
</dbReference>
<reference evidence="2" key="1">
    <citation type="submission" date="2023-10" db="EMBL/GenBank/DDBJ databases">
        <title>Chromosome-level genome of the transformable northern wattle, Acacia crassicarpa.</title>
        <authorList>
            <person name="Massaro I."/>
            <person name="Sinha N.R."/>
            <person name="Poethig S."/>
            <person name="Leichty A.R."/>
        </authorList>
    </citation>
    <scope>NUCLEOTIDE SEQUENCE</scope>
    <source>
        <strain evidence="2">Acra3RX</strain>
        <tissue evidence="2">Leaf</tissue>
    </source>
</reference>
<evidence type="ECO:0000313" key="3">
    <source>
        <dbReference type="Proteomes" id="UP001293593"/>
    </source>
</evidence>
<dbReference type="EMBL" id="JAWXYG010000011">
    <property type="protein sequence ID" value="KAK4259135.1"/>
    <property type="molecule type" value="Genomic_DNA"/>
</dbReference>
<name>A0AAE1MB84_9FABA</name>
<protein>
    <submittedName>
        <fullName evidence="2">Uncharacterized protein</fullName>
    </submittedName>
</protein>
<keyword evidence="1" id="KW-0472">Membrane</keyword>
<keyword evidence="1" id="KW-0812">Transmembrane</keyword>
<accession>A0AAE1MB84</accession>